<organism evidence="1 2">
    <name type="scientific">Streptomyces viridiviolaceus</name>
    <dbReference type="NCBI Taxonomy" id="68282"/>
    <lineage>
        <taxon>Bacteria</taxon>
        <taxon>Bacillati</taxon>
        <taxon>Actinomycetota</taxon>
        <taxon>Actinomycetes</taxon>
        <taxon>Kitasatosporales</taxon>
        <taxon>Streptomycetaceae</taxon>
        <taxon>Streptomyces</taxon>
    </lineage>
</organism>
<dbReference type="Proteomes" id="UP001596409">
    <property type="component" value="Unassembled WGS sequence"/>
</dbReference>
<comment type="caution">
    <text evidence="1">The sequence shown here is derived from an EMBL/GenBank/DDBJ whole genome shotgun (WGS) entry which is preliminary data.</text>
</comment>
<evidence type="ECO:0000313" key="1">
    <source>
        <dbReference type="EMBL" id="MFC7014915.1"/>
    </source>
</evidence>
<evidence type="ECO:0008006" key="3">
    <source>
        <dbReference type="Google" id="ProtNLM"/>
    </source>
</evidence>
<evidence type="ECO:0000313" key="2">
    <source>
        <dbReference type="Proteomes" id="UP001596409"/>
    </source>
</evidence>
<dbReference type="EMBL" id="JBHSYM010000057">
    <property type="protein sequence ID" value="MFC7014915.1"/>
    <property type="molecule type" value="Genomic_DNA"/>
</dbReference>
<reference evidence="2" key="1">
    <citation type="journal article" date="2019" name="Int. J. Syst. Evol. Microbiol.">
        <title>The Global Catalogue of Microorganisms (GCM) 10K type strain sequencing project: providing services to taxonomists for standard genome sequencing and annotation.</title>
        <authorList>
            <consortium name="The Broad Institute Genomics Platform"/>
            <consortium name="The Broad Institute Genome Sequencing Center for Infectious Disease"/>
            <person name="Wu L."/>
            <person name="Ma J."/>
        </authorList>
    </citation>
    <scope>NUCLEOTIDE SEQUENCE [LARGE SCALE GENOMIC DNA]</scope>
    <source>
        <strain evidence="2">JCM 4855</strain>
    </source>
</reference>
<sequence length="146" mass="16222">MVHVDPAHLVELALGNAAIGDDDAGALQHIARCVRCREELTLMTRLVGAARNAEPADMPTAPPEHVWERIHDQLVPQAETSSHSRGEDVRQDHAAPIARVRLLQAAHASRRRRHLVLTLLAGMVVVWWSRHGRSRPTSERRRAVTG</sequence>
<accession>A0ABW2E877</accession>
<gene>
    <name evidence="1" type="ORF">ACFQMH_25070</name>
</gene>
<name>A0ABW2E877_9ACTN</name>
<protein>
    <recommendedName>
        <fullName evidence="3">Zinc-finger domain-containing protein</fullName>
    </recommendedName>
</protein>
<proteinExistence type="predicted"/>
<dbReference type="RefSeq" id="WP_189875242.1">
    <property type="nucleotide sequence ID" value="NZ_BMWA01000016.1"/>
</dbReference>
<keyword evidence="2" id="KW-1185">Reference proteome</keyword>